<dbReference type="EMBL" id="JBHFNS010000031">
    <property type="protein sequence ID" value="MFB2935010.1"/>
    <property type="molecule type" value="Genomic_DNA"/>
</dbReference>
<dbReference type="RefSeq" id="WP_413256532.1">
    <property type="nucleotide sequence ID" value="NZ_JBHFNS010000031.1"/>
</dbReference>
<comment type="caution">
    <text evidence="1">The sequence shown here is derived from an EMBL/GenBank/DDBJ whole genome shotgun (WGS) entry which is preliminary data.</text>
</comment>
<keyword evidence="2" id="KW-1185">Reference proteome</keyword>
<sequence>MEKRKLGSSDIEITQTNAITGARHAKQIEENAIAAQVKLSPEDLAEIDAIGRTVTDPLENEALMWDWS</sequence>
<accession>A0ABV4YAU1</accession>
<reference evidence="1 2" key="1">
    <citation type="submission" date="2024-09" db="EMBL/GenBank/DDBJ databases">
        <title>Floridaenema gen nov. (Aerosakkonemataceae, Aerosakkonematales ord. nov., Cyanobacteria) from benthic tropical and subtropical fresh waters, with the description of four new species.</title>
        <authorList>
            <person name="Moretto J.A."/>
            <person name="Berthold D.E."/>
            <person name="Lefler F.W."/>
            <person name="Huang I.-S."/>
            <person name="Laughinghouse H. IV."/>
        </authorList>
    </citation>
    <scope>NUCLEOTIDE SEQUENCE [LARGE SCALE GENOMIC DNA]</scope>
    <source>
        <strain evidence="1 2">BLCC-F154</strain>
    </source>
</reference>
<evidence type="ECO:0000313" key="1">
    <source>
        <dbReference type="EMBL" id="MFB2935010.1"/>
    </source>
</evidence>
<name>A0ABV4YAU1_9CYAN</name>
<dbReference type="Gene3D" id="3.20.20.100">
    <property type="entry name" value="NADP-dependent oxidoreductase domain"/>
    <property type="match status" value="1"/>
</dbReference>
<organism evidence="1 2">
    <name type="scientific">Floridaenema fluviatile BLCC-F154</name>
    <dbReference type="NCBI Taxonomy" id="3153640"/>
    <lineage>
        <taxon>Bacteria</taxon>
        <taxon>Bacillati</taxon>
        <taxon>Cyanobacteriota</taxon>
        <taxon>Cyanophyceae</taxon>
        <taxon>Oscillatoriophycideae</taxon>
        <taxon>Aerosakkonematales</taxon>
        <taxon>Aerosakkonemataceae</taxon>
        <taxon>Floridanema</taxon>
        <taxon>Floridanema fluviatile</taxon>
    </lineage>
</organism>
<protein>
    <submittedName>
        <fullName evidence="1">Uncharacterized protein</fullName>
    </submittedName>
</protein>
<dbReference type="InterPro" id="IPR036812">
    <property type="entry name" value="NAD(P)_OxRdtase_dom_sf"/>
</dbReference>
<dbReference type="Proteomes" id="UP001576776">
    <property type="component" value="Unassembled WGS sequence"/>
</dbReference>
<proteinExistence type="predicted"/>
<gene>
    <name evidence="1" type="ORF">ACE1B6_07000</name>
</gene>
<evidence type="ECO:0000313" key="2">
    <source>
        <dbReference type="Proteomes" id="UP001576776"/>
    </source>
</evidence>
<dbReference type="SUPFAM" id="SSF51430">
    <property type="entry name" value="NAD(P)-linked oxidoreductase"/>
    <property type="match status" value="1"/>
</dbReference>